<comment type="caution">
    <text evidence="2">The sequence shown here is derived from an EMBL/GenBank/DDBJ whole genome shotgun (WGS) entry which is preliminary data.</text>
</comment>
<evidence type="ECO:0000313" key="3">
    <source>
        <dbReference type="Proteomes" id="UP000019402"/>
    </source>
</evidence>
<dbReference type="EMBL" id="BAMD01000074">
    <property type="protein sequence ID" value="GAF05216.1"/>
    <property type="molecule type" value="Genomic_DNA"/>
</dbReference>
<proteinExistence type="predicted"/>
<dbReference type="InterPro" id="IPR025983">
    <property type="entry name" value="Cys_rich_CPCC"/>
</dbReference>
<evidence type="ECO:0000313" key="2">
    <source>
        <dbReference type="EMBL" id="GAF05216.1"/>
    </source>
</evidence>
<protein>
    <recommendedName>
        <fullName evidence="1">Cysteine-rich CPCC domain-containing protein</fullName>
    </recommendedName>
</protein>
<sequence>MKKIALNEYCPCCGYNSFDPEKRLELEICQICYWEDDPLQFNDPKLEYSCNLVSLEQAQKNFDEIGVSFHDMKMYCRKITKEDKRNPAW</sequence>
<dbReference type="OrthoDB" id="1456570at2"/>
<name>W7YL21_9BACT</name>
<dbReference type="Proteomes" id="UP000019402">
    <property type="component" value="Unassembled WGS sequence"/>
</dbReference>
<organism evidence="2 3">
    <name type="scientific">Saccharicrinis fermentans DSM 9555 = JCM 21142</name>
    <dbReference type="NCBI Taxonomy" id="869213"/>
    <lineage>
        <taxon>Bacteria</taxon>
        <taxon>Pseudomonadati</taxon>
        <taxon>Bacteroidota</taxon>
        <taxon>Bacteroidia</taxon>
        <taxon>Marinilabiliales</taxon>
        <taxon>Marinilabiliaceae</taxon>
        <taxon>Saccharicrinis</taxon>
    </lineage>
</organism>
<dbReference type="RefSeq" id="WP_027471627.1">
    <property type="nucleotide sequence ID" value="NZ_BAMD01000074.1"/>
</dbReference>
<evidence type="ECO:0000259" key="1">
    <source>
        <dbReference type="Pfam" id="PF14206"/>
    </source>
</evidence>
<dbReference type="AlphaFoldDB" id="W7YL21"/>
<reference evidence="2 3" key="1">
    <citation type="journal article" date="2014" name="Genome Announc.">
        <title>Draft Genome Sequence of Cytophaga fermentans JCM 21142T, a Facultative Anaerobe Isolated from Marine Mud.</title>
        <authorList>
            <person name="Starns D."/>
            <person name="Oshima K."/>
            <person name="Suda W."/>
            <person name="Iino T."/>
            <person name="Yuki M."/>
            <person name="Inoue J."/>
            <person name="Kitamura K."/>
            <person name="Iida T."/>
            <person name="Darby A."/>
            <person name="Hattori M."/>
            <person name="Ohkuma M."/>
        </authorList>
    </citation>
    <scope>NUCLEOTIDE SEQUENCE [LARGE SCALE GENOMIC DNA]</scope>
    <source>
        <strain evidence="2 3">JCM 21142</strain>
    </source>
</reference>
<keyword evidence="3" id="KW-1185">Reference proteome</keyword>
<gene>
    <name evidence="2" type="ORF">JCM21142_93943</name>
</gene>
<dbReference type="Pfam" id="PF14206">
    <property type="entry name" value="Cys_rich_CPCC"/>
    <property type="match status" value="1"/>
</dbReference>
<feature type="domain" description="Cysteine-rich CPCC" evidence="1">
    <location>
        <begin position="9"/>
        <end position="82"/>
    </location>
</feature>
<accession>W7YL21</accession>
<dbReference type="STRING" id="869213.GCA_000517085_01930"/>